<keyword evidence="2" id="KW-1185">Reference proteome</keyword>
<comment type="caution">
    <text evidence="1">The sequence shown here is derived from an EMBL/GenBank/DDBJ whole genome shotgun (WGS) entry which is preliminary data.</text>
</comment>
<feature type="non-terminal residue" evidence="1">
    <location>
        <position position="1"/>
    </location>
</feature>
<dbReference type="EMBL" id="CAJVQC010138628">
    <property type="protein sequence ID" value="CAG8843506.1"/>
    <property type="molecule type" value="Genomic_DNA"/>
</dbReference>
<dbReference type="Proteomes" id="UP000789920">
    <property type="component" value="Unassembled WGS sequence"/>
</dbReference>
<organism evidence="1 2">
    <name type="scientific">Racocetra persica</name>
    <dbReference type="NCBI Taxonomy" id="160502"/>
    <lineage>
        <taxon>Eukaryota</taxon>
        <taxon>Fungi</taxon>
        <taxon>Fungi incertae sedis</taxon>
        <taxon>Mucoromycota</taxon>
        <taxon>Glomeromycotina</taxon>
        <taxon>Glomeromycetes</taxon>
        <taxon>Diversisporales</taxon>
        <taxon>Gigasporaceae</taxon>
        <taxon>Racocetra</taxon>
    </lineage>
</organism>
<name>A0ACA9SQB5_9GLOM</name>
<protein>
    <submittedName>
        <fullName evidence="1">6854_t:CDS:1</fullName>
    </submittedName>
</protein>
<evidence type="ECO:0000313" key="2">
    <source>
        <dbReference type="Proteomes" id="UP000789920"/>
    </source>
</evidence>
<reference evidence="1" key="1">
    <citation type="submission" date="2021-06" db="EMBL/GenBank/DDBJ databases">
        <authorList>
            <person name="Kallberg Y."/>
            <person name="Tangrot J."/>
            <person name="Rosling A."/>
        </authorList>
    </citation>
    <scope>NUCLEOTIDE SEQUENCE</scope>
    <source>
        <strain evidence="1">MA461A</strain>
    </source>
</reference>
<accession>A0ACA9SQB5</accession>
<gene>
    <name evidence="1" type="ORF">RPERSI_LOCUS32794</name>
</gene>
<sequence>QEHTVEEIYQELYNAQIEEKDEEENKNEIENQLNVNLDEYNEKDLDDEQGTTWENLNLLEIIDLEMDTFKDTDDNQVIENSDNENELK</sequence>
<evidence type="ECO:0000313" key="1">
    <source>
        <dbReference type="EMBL" id="CAG8843506.1"/>
    </source>
</evidence>
<proteinExistence type="predicted"/>